<dbReference type="InterPro" id="IPR016163">
    <property type="entry name" value="Ald_DH_C"/>
</dbReference>
<evidence type="ECO:0000256" key="3">
    <source>
        <dbReference type="ARBA" id="ARBA00023002"/>
    </source>
</evidence>
<keyword evidence="2" id="KW-0521">NADP</keyword>
<dbReference type="InterPro" id="IPR047110">
    <property type="entry name" value="GABD/Sad-like"/>
</dbReference>
<dbReference type="PANTHER" id="PTHR43217:SF2">
    <property type="entry name" value="SUCCINATE-SEMIALDEHYDE DEHYDROGENASE [NADP(+)]"/>
    <property type="match status" value="1"/>
</dbReference>
<feature type="domain" description="Aldehyde dehydrogenase" evidence="4">
    <location>
        <begin position="3"/>
        <end position="450"/>
    </location>
</feature>
<dbReference type="InterPro" id="IPR016162">
    <property type="entry name" value="Ald_DH_N"/>
</dbReference>
<accession>A0A939TJ83</accession>
<comment type="similarity">
    <text evidence="1">Belongs to the aldehyde dehydrogenase family.</text>
</comment>
<reference evidence="5" key="1">
    <citation type="submission" date="2021-03" db="EMBL/GenBank/DDBJ databases">
        <title>Leucobacter chromiisoli sp. nov., isolated from chromium-containing soil of chemical plant.</title>
        <authorList>
            <person name="Xu Z."/>
        </authorList>
    </citation>
    <scope>NUCLEOTIDE SEQUENCE</scope>
    <source>
        <strain evidence="5">K 70/01</strain>
    </source>
</reference>
<dbReference type="Pfam" id="PF00171">
    <property type="entry name" value="Aldedh"/>
    <property type="match status" value="1"/>
</dbReference>
<dbReference type="EMBL" id="JAGFBF010000001">
    <property type="protein sequence ID" value="MBO2988961.1"/>
    <property type="molecule type" value="Genomic_DNA"/>
</dbReference>
<proteinExistence type="inferred from homology"/>
<dbReference type="InterPro" id="IPR016161">
    <property type="entry name" value="Ald_DH/histidinol_DH"/>
</dbReference>
<dbReference type="Gene3D" id="3.40.605.10">
    <property type="entry name" value="Aldehyde Dehydrogenase, Chain A, domain 1"/>
    <property type="match status" value="1"/>
</dbReference>
<comment type="caution">
    <text evidence="5">The sequence shown here is derived from an EMBL/GenBank/DDBJ whole genome shotgun (WGS) entry which is preliminary data.</text>
</comment>
<dbReference type="FunFam" id="3.40.605.10:FF:000012">
    <property type="entry name" value="NAD-dependent succinate-semialdehyde dehydrogenase"/>
    <property type="match status" value="1"/>
</dbReference>
<protein>
    <submittedName>
        <fullName evidence="5">NAD-dependent succinate-semialdehyde dehydrogenase</fullName>
    </submittedName>
</protein>
<evidence type="ECO:0000313" key="5">
    <source>
        <dbReference type="EMBL" id="MBO2988961.1"/>
    </source>
</evidence>
<dbReference type="InterPro" id="IPR044148">
    <property type="entry name" value="ALDH_GabD1-like"/>
</dbReference>
<evidence type="ECO:0000256" key="1">
    <source>
        <dbReference type="ARBA" id="ARBA00009986"/>
    </source>
</evidence>
<dbReference type="Gene3D" id="3.40.309.10">
    <property type="entry name" value="Aldehyde Dehydrogenase, Chain A, domain 2"/>
    <property type="match status" value="1"/>
</dbReference>
<dbReference type="SUPFAM" id="SSF53720">
    <property type="entry name" value="ALDH-like"/>
    <property type="match status" value="1"/>
</dbReference>
<name>A0A939TJ83_9MICO</name>
<evidence type="ECO:0000259" key="4">
    <source>
        <dbReference type="Pfam" id="PF00171"/>
    </source>
</evidence>
<dbReference type="GO" id="GO:0004030">
    <property type="term" value="F:aldehyde dehydrogenase [NAD(P)+] activity"/>
    <property type="evidence" value="ECO:0007669"/>
    <property type="project" value="InterPro"/>
</dbReference>
<dbReference type="CDD" id="cd07100">
    <property type="entry name" value="ALDH_SSADH1_GabD1"/>
    <property type="match status" value="1"/>
</dbReference>
<keyword evidence="6" id="KW-1185">Reference proteome</keyword>
<sequence>MSQYRVQNPATGEVVETFETATDQQIEEALAQAHDAYIGWRERSIQDRAAVVRRVAELFEERKQELAEIISLEMGKPLAESIDEVEFAASIIDYYGVHGPGLATDYEIPSTIPGKAVIEQRPVGALLGVMPWNFPYYQVARFAAPNLVLGNTIMLKHAEICARSALAIEQIMRDAGVPVGGYQNLFASHDQIAEIIADARVQGVSLTGSERAGAIIGEQAGRNLKKAVLELGGIDPMIVLDADDVAEVAREAWGFRVSNGGQVCNSNKRLIVMDDIYDDFVAELERLATGLEPGDPLDLSDGQFTPLSTREAAEKVHSQVQQAVAEGATLRVGGVLSDGPAAYYSPAVLTGVPRDSATYRQEIFGPVATVYRVSSDEEAIALANDCDFGLGGSVFSTDPARAKRLSDRLEVGMTHVNTIAAESAELPFGGVKYSGFGREMGPLGMGEFVNRRLHFIAE</sequence>
<gene>
    <name evidence="5" type="ORF">J4H85_02955</name>
</gene>
<dbReference type="InterPro" id="IPR015590">
    <property type="entry name" value="Aldehyde_DH_dom"/>
</dbReference>
<dbReference type="GO" id="GO:0004777">
    <property type="term" value="F:succinate-semialdehyde dehydrogenase (NAD+) activity"/>
    <property type="evidence" value="ECO:0007669"/>
    <property type="project" value="TreeGrafter"/>
</dbReference>
<organism evidence="5 6">
    <name type="scientific">Leucobacter tardus</name>
    <dbReference type="NCBI Taxonomy" id="501483"/>
    <lineage>
        <taxon>Bacteria</taxon>
        <taxon>Bacillati</taxon>
        <taxon>Actinomycetota</taxon>
        <taxon>Actinomycetes</taxon>
        <taxon>Micrococcales</taxon>
        <taxon>Microbacteriaceae</taxon>
        <taxon>Leucobacter</taxon>
    </lineage>
</organism>
<dbReference type="AlphaFoldDB" id="A0A939TJ83"/>
<evidence type="ECO:0000256" key="2">
    <source>
        <dbReference type="ARBA" id="ARBA00022857"/>
    </source>
</evidence>
<evidence type="ECO:0000313" key="6">
    <source>
        <dbReference type="Proteomes" id="UP000668403"/>
    </source>
</evidence>
<dbReference type="RefSeq" id="WP_208236727.1">
    <property type="nucleotide sequence ID" value="NZ_BAAAQU010000001.1"/>
</dbReference>
<dbReference type="Proteomes" id="UP000668403">
    <property type="component" value="Unassembled WGS sequence"/>
</dbReference>
<dbReference type="PANTHER" id="PTHR43217">
    <property type="entry name" value="SUCCINATE SEMIALDEHYDE DEHYDROGENASE [NAD(P)+] SAD"/>
    <property type="match status" value="1"/>
</dbReference>
<keyword evidence="3" id="KW-0560">Oxidoreductase</keyword>